<reference evidence="9 10" key="1">
    <citation type="submission" date="2019-03" db="EMBL/GenBank/DDBJ databases">
        <title>Genomic Encyclopedia of Type Strains, Phase IV (KMG-IV): sequencing the most valuable type-strain genomes for metagenomic binning, comparative biology and taxonomic classification.</title>
        <authorList>
            <person name="Goeker M."/>
        </authorList>
    </citation>
    <scope>NUCLEOTIDE SEQUENCE [LARGE SCALE GENOMIC DNA]</scope>
    <source>
        <strain evidence="9 10">DSM 25964</strain>
    </source>
</reference>
<evidence type="ECO:0000256" key="6">
    <source>
        <dbReference type="HAMAP-Rule" id="MF_01518"/>
    </source>
</evidence>
<dbReference type="GO" id="GO:0000034">
    <property type="term" value="F:adenine deaminase activity"/>
    <property type="evidence" value="ECO:0007669"/>
    <property type="project" value="UniProtKB-UniRule"/>
</dbReference>
<accession>A0A4R8M6T8</accession>
<dbReference type="AlphaFoldDB" id="A0A4R8M6T8"/>
<dbReference type="RefSeq" id="WP_133957900.1">
    <property type="nucleotide sequence ID" value="NZ_SORI01000012.1"/>
</dbReference>
<dbReference type="EC" id="3.5.4.2" evidence="2 6"/>
<name>A0A4R8M6T8_9BACT</name>
<proteinExistence type="inferred from homology"/>
<feature type="domain" description="Amidohydrolase-related" evidence="7">
    <location>
        <begin position="64"/>
        <end position="347"/>
    </location>
</feature>
<dbReference type="GO" id="GO:0006146">
    <property type="term" value="P:adenine catabolic process"/>
    <property type="evidence" value="ECO:0007669"/>
    <property type="project" value="InterPro"/>
</dbReference>
<evidence type="ECO:0000256" key="4">
    <source>
        <dbReference type="ARBA" id="ARBA00023211"/>
    </source>
</evidence>
<evidence type="ECO:0000313" key="10">
    <source>
        <dbReference type="Proteomes" id="UP000295066"/>
    </source>
</evidence>
<dbReference type="PANTHER" id="PTHR11113:SF2">
    <property type="entry name" value="ADENINE DEAMINASE"/>
    <property type="match status" value="1"/>
</dbReference>
<dbReference type="OrthoDB" id="9775607at2"/>
<comment type="caution">
    <text evidence="9">The sequence shown here is derived from an EMBL/GenBank/DDBJ whole genome shotgun (WGS) entry which is preliminary data.</text>
</comment>
<evidence type="ECO:0000256" key="2">
    <source>
        <dbReference type="ARBA" id="ARBA00012782"/>
    </source>
</evidence>
<dbReference type="HAMAP" id="MF_01518">
    <property type="entry name" value="Adenine_deamin"/>
    <property type="match status" value="1"/>
</dbReference>
<dbReference type="Pfam" id="PF01979">
    <property type="entry name" value="Amidohydro_1"/>
    <property type="match status" value="1"/>
</dbReference>
<evidence type="ECO:0000259" key="8">
    <source>
        <dbReference type="Pfam" id="PF13382"/>
    </source>
</evidence>
<comment type="catalytic activity">
    <reaction evidence="5 6">
        <text>adenine + H2O + H(+) = hypoxanthine + NH4(+)</text>
        <dbReference type="Rhea" id="RHEA:23688"/>
        <dbReference type="ChEBI" id="CHEBI:15377"/>
        <dbReference type="ChEBI" id="CHEBI:15378"/>
        <dbReference type="ChEBI" id="CHEBI:16708"/>
        <dbReference type="ChEBI" id="CHEBI:17368"/>
        <dbReference type="ChEBI" id="CHEBI:28938"/>
        <dbReference type="EC" id="3.5.4.2"/>
    </reaction>
</comment>
<evidence type="ECO:0000256" key="3">
    <source>
        <dbReference type="ARBA" id="ARBA00022801"/>
    </source>
</evidence>
<evidence type="ECO:0000259" key="7">
    <source>
        <dbReference type="Pfam" id="PF01979"/>
    </source>
</evidence>
<keyword evidence="4 6" id="KW-0464">Manganese</keyword>
<evidence type="ECO:0000256" key="1">
    <source>
        <dbReference type="ARBA" id="ARBA00006773"/>
    </source>
</evidence>
<feature type="domain" description="Adenine deaminase C-terminal" evidence="8">
    <location>
        <begin position="398"/>
        <end position="562"/>
    </location>
</feature>
<comment type="cofactor">
    <cofactor evidence="6">
        <name>Mn(2+)</name>
        <dbReference type="ChEBI" id="CHEBI:29035"/>
    </cofactor>
</comment>
<evidence type="ECO:0000256" key="5">
    <source>
        <dbReference type="ARBA" id="ARBA00047720"/>
    </source>
</evidence>
<dbReference type="InterPro" id="IPR006680">
    <property type="entry name" value="Amidohydro-rel"/>
</dbReference>
<dbReference type="InterPro" id="IPR006679">
    <property type="entry name" value="Adenine_deam"/>
</dbReference>
<dbReference type="InterPro" id="IPR026912">
    <property type="entry name" value="Adenine_deam_C"/>
</dbReference>
<comment type="similarity">
    <text evidence="1 6">Belongs to the metallo-dependent hydrolases superfamily. Adenine deaminase family.</text>
</comment>
<keyword evidence="10" id="KW-1185">Reference proteome</keyword>
<protein>
    <recommendedName>
        <fullName evidence="2 6">Adenine deaminase</fullName>
        <shortName evidence="6">Adenase</shortName>
        <shortName evidence="6">Adenine aminase</shortName>
        <ecNumber evidence="2 6">3.5.4.2</ecNumber>
    </recommendedName>
</protein>
<sequence length="573" mass="60588">MNVSEYLAVARGDRPADLVLRGARVANVFTLEYEEADVALFGGRIAGVGKGYEGVREEDLSGMVIVPGFIDGHCHIESTMLTPAAFSELAAVRGTTAAAPDPHEIANTCGMAGVEYMWRESLNCPVDLFFTAPSCVPASSFETPFEELDAGAVAEMFARGWCDSLGEVMNYPGVTGGDPALWAKLYASGTRAKSGHAPGLTGKDLCAYLLSGCDSDHESFSAEEGLDKLRRGMMLMIREGATEHNLEELACLVRGNEARSSRCMMVSDDLSARYLRDRGHMDEKIRLAVKSGISPLAALRMVTLTPAEYFGWKDRGAVAPGRIADLAAVDSLENCSVKRVWKRGRLVARDGRLLCGPVPRVEAPASARGNISVPEKEAFEVFVPGGAKIRVVGLRPGQVVTDHLVMDPPVSDGLAAADPSRDICWLAVLEKNRGTGRLALGFVHGLGLKEGAIGSSVAHDAHNFVAAGTDILSLRTALGFLASEGGGIVAIRGGEVLGSLGLPVGGLMNPGSADEVIKGLEAAEEAARSLGTTVDHPFMAMSFLSLSVIPELKLTDQGYVDLGRGGIQSLFTE</sequence>
<dbReference type="Gene3D" id="2.30.40.10">
    <property type="entry name" value="Urease, subunit C, domain 1"/>
    <property type="match status" value="1"/>
</dbReference>
<dbReference type="InterPro" id="IPR032466">
    <property type="entry name" value="Metal_Hydrolase"/>
</dbReference>
<dbReference type="Gene3D" id="3.20.20.140">
    <property type="entry name" value="Metal-dependent hydrolases"/>
    <property type="match status" value="1"/>
</dbReference>
<dbReference type="SUPFAM" id="SSF51338">
    <property type="entry name" value="Composite domain of metallo-dependent hydrolases"/>
    <property type="match status" value="1"/>
</dbReference>
<dbReference type="SUPFAM" id="SSF51556">
    <property type="entry name" value="Metallo-dependent hydrolases"/>
    <property type="match status" value="1"/>
</dbReference>
<dbReference type="EMBL" id="SORI01000012">
    <property type="protein sequence ID" value="TDY59505.1"/>
    <property type="molecule type" value="Genomic_DNA"/>
</dbReference>
<gene>
    <name evidence="6" type="primary">ade</name>
    <name evidence="9" type="ORF">C8D99_11212</name>
</gene>
<organism evidence="9 10">
    <name type="scientific">Aminivibrio pyruvatiphilus</name>
    <dbReference type="NCBI Taxonomy" id="1005740"/>
    <lineage>
        <taxon>Bacteria</taxon>
        <taxon>Thermotogati</taxon>
        <taxon>Synergistota</taxon>
        <taxon>Synergistia</taxon>
        <taxon>Synergistales</taxon>
        <taxon>Aminobacteriaceae</taxon>
        <taxon>Aminivibrio</taxon>
    </lineage>
</organism>
<evidence type="ECO:0000313" key="9">
    <source>
        <dbReference type="EMBL" id="TDY59505.1"/>
    </source>
</evidence>
<dbReference type="Pfam" id="PF13382">
    <property type="entry name" value="Adenine_deam_C"/>
    <property type="match status" value="1"/>
</dbReference>
<dbReference type="PANTHER" id="PTHR11113">
    <property type="entry name" value="N-ACETYLGLUCOSAMINE-6-PHOSPHATE DEACETYLASE"/>
    <property type="match status" value="1"/>
</dbReference>
<dbReference type="InterPro" id="IPR011059">
    <property type="entry name" value="Metal-dep_hydrolase_composite"/>
</dbReference>
<dbReference type="Proteomes" id="UP000295066">
    <property type="component" value="Unassembled WGS sequence"/>
</dbReference>
<keyword evidence="3 6" id="KW-0378">Hydrolase</keyword>